<dbReference type="SUPFAM" id="SSF46785">
    <property type="entry name" value="Winged helix' DNA-binding domain"/>
    <property type="match status" value="1"/>
</dbReference>
<keyword evidence="3" id="KW-1185">Reference proteome</keyword>
<dbReference type="Gene3D" id="1.10.10.10">
    <property type="entry name" value="Winged helix-like DNA-binding domain superfamily/Winged helix DNA-binding domain"/>
    <property type="match status" value="1"/>
</dbReference>
<evidence type="ECO:0000259" key="1">
    <source>
        <dbReference type="PROSITE" id="PS50931"/>
    </source>
</evidence>
<dbReference type="Proteomes" id="UP000704341">
    <property type="component" value="Unassembled WGS sequence"/>
</dbReference>
<dbReference type="InterPro" id="IPR050950">
    <property type="entry name" value="HTH-type_LysR_regulators"/>
</dbReference>
<dbReference type="Pfam" id="PF00126">
    <property type="entry name" value="HTH_1"/>
    <property type="match status" value="1"/>
</dbReference>
<comment type="caution">
    <text evidence="2">The sequence shown here is derived from an EMBL/GenBank/DDBJ whole genome shotgun (WGS) entry which is preliminary data.</text>
</comment>
<dbReference type="InterPro" id="IPR036390">
    <property type="entry name" value="WH_DNA-bd_sf"/>
</dbReference>
<feature type="domain" description="HTH lysR-type" evidence="1">
    <location>
        <begin position="1"/>
        <end position="60"/>
    </location>
</feature>
<protein>
    <submittedName>
        <fullName evidence="2">LysR family transcriptional regulator</fullName>
    </submittedName>
</protein>
<dbReference type="PANTHER" id="PTHR30419">
    <property type="entry name" value="HTH-TYPE TRANSCRIPTIONAL REGULATOR YBHD"/>
    <property type="match status" value="1"/>
</dbReference>
<dbReference type="RefSeq" id="WP_191667883.1">
    <property type="nucleotide sequence ID" value="NZ_QORN01000016.1"/>
</dbReference>
<gene>
    <name evidence="2" type="ORF">DTK66_04175</name>
</gene>
<evidence type="ECO:0000313" key="2">
    <source>
        <dbReference type="EMBL" id="MBD5806317.1"/>
    </source>
</evidence>
<accession>A0ABR8P6J4</accession>
<sequence length="308" mass="35235">MNSLEKKIQILENVNTSETITKLAAKLYLSQPYVSRLLKEMETEYGLTLVDRQDKPISLTNAGRIVLNDLRQIQNAQIQMNQNLANLQRISSHEITIVLNSSICEADIVDLTTDLIDHFPQIKFNFIINGMKPREVDLINKNIDILIGPKWNNQLFDIKFVELNQLALLIPPSCSLYQPGRLYCPFSENNLTVLNNINYVEANDNAYLQKRVNHFLADNCIRINKLATVSSIRLATKLAIREKATTITTDKIVQHALGERGDYNLMLFPKSALNLEVAISMRRDATEEVQVAYNYLYEQLRKLPLTEN</sequence>
<dbReference type="EMBL" id="QORN01000016">
    <property type="protein sequence ID" value="MBD5806317.1"/>
    <property type="molecule type" value="Genomic_DNA"/>
</dbReference>
<proteinExistence type="predicted"/>
<dbReference type="PANTHER" id="PTHR30419:SF8">
    <property type="entry name" value="NITROGEN ASSIMILATION TRANSCRIPTIONAL ACTIVATOR-RELATED"/>
    <property type="match status" value="1"/>
</dbReference>
<name>A0ABR8P6J4_9LACO</name>
<reference evidence="2 3" key="1">
    <citation type="submission" date="2018-07" db="EMBL/GenBank/DDBJ databases">
        <title>Phylogenomic Insights into understanding Host Adaptation of Lactobacillus reuteri by a novel species, Lactobacillus spp. M31.</title>
        <authorList>
            <person name="Sharma S."/>
            <person name="Patil P."/>
            <person name="Korpole S."/>
            <person name="Patil P.B."/>
        </authorList>
    </citation>
    <scope>NUCLEOTIDE SEQUENCE [LARGE SCALE GENOMIC DNA]</scope>
    <source>
        <strain evidence="2 3">M31</strain>
    </source>
</reference>
<evidence type="ECO:0000313" key="3">
    <source>
        <dbReference type="Proteomes" id="UP000704341"/>
    </source>
</evidence>
<dbReference type="PROSITE" id="PS50931">
    <property type="entry name" value="HTH_LYSR"/>
    <property type="match status" value="1"/>
</dbReference>
<dbReference type="InterPro" id="IPR036388">
    <property type="entry name" value="WH-like_DNA-bd_sf"/>
</dbReference>
<organism evidence="2 3">
    <name type="scientific">Limosilactobacillus walteri</name>
    <dbReference type="NCBI Taxonomy" id="2268022"/>
    <lineage>
        <taxon>Bacteria</taxon>
        <taxon>Bacillati</taxon>
        <taxon>Bacillota</taxon>
        <taxon>Bacilli</taxon>
        <taxon>Lactobacillales</taxon>
        <taxon>Lactobacillaceae</taxon>
        <taxon>Limosilactobacillus</taxon>
    </lineage>
</organism>
<dbReference type="InterPro" id="IPR000847">
    <property type="entry name" value="LysR_HTH_N"/>
</dbReference>